<feature type="non-terminal residue" evidence="1">
    <location>
        <position position="1"/>
    </location>
</feature>
<name>A0A4Z2CKU2_SCHJA</name>
<gene>
    <name evidence="1" type="ORF">EWB00_010564</name>
</gene>
<dbReference type="Pfam" id="PF11291">
    <property type="entry name" value="DUF3091"/>
    <property type="match status" value="1"/>
</dbReference>
<comment type="caution">
    <text evidence="1">The sequence shown here is derived from an EMBL/GenBank/DDBJ whole genome shotgun (WGS) entry which is preliminary data.</text>
</comment>
<evidence type="ECO:0000313" key="1">
    <source>
        <dbReference type="EMBL" id="TNN04821.1"/>
    </source>
</evidence>
<dbReference type="AlphaFoldDB" id="A0A4Z2CKU2"/>
<accession>A0A4Z2CKU2</accession>
<protein>
    <submittedName>
        <fullName evidence="1">Uncharacterized protein</fullName>
    </submittedName>
</protein>
<reference evidence="1 2" key="1">
    <citation type="submission" date="2019-03" db="EMBL/GenBank/DDBJ databases">
        <title>An improved genome assembly of the fluke Schistosoma japonicum.</title>
        <authorList>
            <person name="Hu W."/>
            <person name="Luo F."/>
            <person name="Yin M."/>
            <person name="Mo X."/>
            <person name="Sun C."/>
            <person name="Wu Q."/>
            <person name="Zhu B."/>
            <person name="Xiang M."/>
            <person name="Wang J."/>
            <person name="Wang Y."/>
            <person name="Zhang T."/>
            <person name="Xu B."/>
            <person name="Zheng H."/>
            <person name="Feng Z."/>
        </authorList>
    </citation>
    <scope>NUCLEOTIDE SEQUENCE [LARGE SCALE GENOMIC DNA]</scope>
    <source>
        <strain evidence="1">HuSjv2</strain>
        <tissue evidence="1">Worms</tissue>
    </source>
</reference>
<dbReference type="InterPro" id="IPR021442">
    <property type="entry name" value="DUF3091"/>
</dbReference>
<sequence length="169" mass="20029">PKATKRLLKAQGLKNKYLGFIVTTENYIDRQRAKMLKANPEEQENFDNYMSCISGKEAKDLQRRLVKDIGYLEEEFTKDYPGHSEKLLENLKLCRVILEQHFNELQSKEKHMTCIKPKNINVNELVDLQRSYQGQVSNYKYMNQFKLEENYFSHLIEHLKKSVSKHSVK</sequence>
<keyword evidence="2" id="KW-1185">Reference proteome</keyword>
<dbReference type="EMBL" id="SKCS01000828">
    <property type="protein sequence ID" value="TNN04821.1"/>
    <property type="molecule type" value="Genomic_DNA"/>
</dbReference>
<proteinExistence type="predicted"/>
<dbReference type="Proteomes" id="UP000311919">
    <property type="component" value="Unassembled WGS sequence"/>
</dbReference>
<organism evidence="1 2">
    <name type="scientific">Schistosoma japonicum</name>
    <name type="common">Blood fluke</name>
    <dbReference type="NCBI Taxonomy" id="6182"/>
    <lineage>
        <taxon>Eukaryota</taxon>
        <taxon>Metazoa</taxon>
        <taxon>Spiralia</taxon>
        <taxon>Lophotrochozoa</taxon>
        <taxon>Platyhelminthes</taxon>
        <taxon>Trematoda</taxon>
        <taxon>Digenea</taxon>
        <taxon>Strigeidida</taxon>
        <taxon>Schistosomatoidea</taxon>
        <taxon>Schistosomatidae</taxon>
        <taxon>Schistosoma</taxon>
    </lineage>
</organism>
<evidence type="ECO:0000313" key="2">
    <source>
        <dbReference type="Proteomes" id="UP000311919"/>
    </source>
</evidence>